<gene>
    <name evidence="1" type="ORF">PHMEG_0006608</name>
</gene>
<comment type="caution">
    <text evidence="1">The sequence shown here is derived from an EMBL/GenBank/DDBJ whole genome shotgun (WGS) entry which is preliminary data.</text>
</comment>
<evidence type="ECO:0000313" key="2">
    <source>
        <dbReference type="Proteomes" id="UP000198211"/>
    </source>
</evidence>
<dbReference type="OrthoDB" id="128733at2759"/>
<sequence length="114" mass="13140">MTKDVTFLALELSLSLKLRVTFKVEAHFEADDGVKPDCIHRELTNRVHKPNQTVAKQVDQLVRRLRQANVEIAYYDHTRLLLSNTLNVFGEMAQQHTMWCSKNDCAILTRSDAK</sequence>
<proteinExistence type="predicted"/>
<dbReference type="AlphaFoldDB" id="A0A225WNR5"/>
<dbReference type="EMBL" id="NBNE01000476">
    <property type="protein sequence ID" value="OWZ19184.1"/>
    <property type="molecule type" value="Genomic_DNA"/>
</dbReference>
<accession>A0A225WNR5</accession>
<evidence type="ECO:0000313" key="1">
    <source>
        <dbReference type="EMBL" id="OWZ19184.1"/>
    </source>
</evidence>
<keyword evidence="2" id="KW-1185">Reference proteome</keyword>
<reference evidence="2" key="1">
    <citation type="submission" date="2017-03" db="EMBL/GenBank/DDBJ databases">
        <title>Phytopthora megakarya and P. palmivora, two closely related causual agents of cacao black pod achieved similar genome size and gene model numbers by different mechanisms.</title>
        <authorList>
            <person name="Ali S."/>
            <person name="Shao J."/>
            <person name="Larry D.J."/>
            <person name="Kronmiller B."/>
            <person name="Shen D."/>
            <person name="Strem M.D."/>
            <person name="Melnick R.L."/>
            <person name="Guiltinan M.J."/>
            <person name="Tyler B.M."/>
            <person name="Meinhardt L.W."/>
            <person name="Bailey B.A."/>
        </authorList>
    </citation>
    <scope>NUCLEOTIDE SEQUENCE [LARGE SCALE GENOMIC DNA]</scope>
    <source>
        <strain evidence="2">zdho120</strain>
    </source>
</reference>
<protein>
    <submittedName>
        <fullName evidence="1">Uncharacterized protein</fullName>
    </submittedName>
</protein>
<name>A0A225WNR5_9STRA</name>
<organism evidence="1 2">
    <name type="scientific">Phytophthora megakarya</name>
    <dbReference type="NCBI Taxonomy" id="4795"/>
    <lineage>
        <taxon>Eukaryota</taxon>
        <taxon>Sar</taxon>
        <taxon>Stramenopiles</taxon>
        <taxon>Oomycota</taxon>
        <taxon>Peronosporomycetes</taxon>
        <taxon>Peronosporales</taxon>
        <taxon>Peronosporaceae</taxon>
        <taxon>Phytophthora</taxon>
    </lineage>
</organism>
<dbReference type="Proteomes" id="UP000198211">
    <property type="component" value="Unassembled WGS sequence"/>
</dbReference>